<proteinExistence type="predicted"/>
<gene>
    <name evidence="6" type="ORF">PHMEG_00040342</name>
</gene>
<evidence type="ECO:0000259" key="5">
    <source>
        <dbReference type="PROSITE" id="PS50178"/>
    </source>
</evidence>
<accession>A0A225UDQ3</accession>
<evidence type="ECO:0000256" key="2">
    <source>
        <dbReference type="ARBA" id="ARBA00022771"/>
    </source>
</evidence>
<dbReference type="Pfam" id="PF01363">
    <property type="entry name" value="FYVE"/>
    <property type="match status" value="1"/>
</dbReference>
<dbReference type="STRING" id="4795.A0A225UDQ3"/>
<dbReference type="SMART" id="SM00064">
    <property type="entry name" value="FYVE"/>
    <property type="match status" value="1"/>
</dbReference>
<name>A0A225UDQ3_9STRA</name>
<feature type="domain" description="FYVE-type" evidence="5">
    <location>
        <begin position="231"/>
        <end position="291"/>
    </location>
</feature>
<feature type="non-terminal residue" evidence="6">
    <location>
        <position position="1"/>
    </location>
</feature>
<evidence type="ECO:0000313" key="6">
    <source>
        <dbReference type="EMBL" id="OWY91185.1"/>
    </source>
</evidence>
<evidence type="ECO:0000256" key="4">
    <source>
        <dbReference type="PROSITE-ProRule" id="PRU00091"/>
    </source>
</evidence>
<dbReference type="PROSITE" id="PS50178">
    <property type="entry name" value="ZF_FYVE"/>
    <property type="match status" value="1"/>
</dbReference>
<dbReference type="InterPro" id="IPR013083">
    <property type="entry name" value="Znf_RING/FYVE/PHD"/>
</dbReference>
<dbReference type="Proteomes" id="UP000198211">
    <property type="component" value="Unassembled WGS sequence"/>
</dbReference>
<comment type="caution">
    <text evidence="6">The sequence shown here is derived from an EMBL/GenBank/DDBJ whole genome shotgun (WGS) entry which is preliminary data.</text>
</comment>
<keyword evidence="7" id="KW-1185">Reference proteome</keyword>
<dbReference type="OrthoDB" id="144181at2759"/>
<keyword evidence="1" id="KW-0479">Metal-binding</keyword>
<dbReference type="PANTHER" id="PTHR43102">
    <property type="entry name" value="SLR1143 PROTEIN"/>
    <property type="match status" value="1"/>
</dbReference>
<dbReference type="EMBL" id="NBNE01020859">
    <property type="protein sequence ID" value="OWY91185.1"/>
    <property type="molecule type" value="Genomic_DNA"/>
</dbReference>
<dbReference type="InterPro" id="IPR017455">
    <property type="entry name" value="Znf_FYVE-rel"/>
</dbReference>
<keyword evidence="2 4" id="KW-0863">Zinc-finger</keyword>
<sequence>ILPDDDGADGTEVYYALAASSKLTCHMDEVLNILVSQKSSDYEATMKSLSGKRFERGAVLYQERCRLFPYPDACGYEALLGAQTVTLRPSWKLRLTPRHLCPSEHPSKRLCFASLTYRRPGTDSAVHLVKTLPQRIYDQITPVGYCSVFRHDGNHLGISFDVATKTNSYGETRTKIFVLAYVAGPRLDSSMASLQSKHVVKLFMQQLREFERVIRRRRFGYLSLQQNPLNRVPDNRCQICLKCFSLFRRELHCQICGRLACSACLLLYEVENRIGEVRKERVCRDCVSRVNSCTFAEAPFDLLGGL</sequence>
<protein>
    <recommendedName>
        <fullName evidence="5">FYVE-type domain-containing protein</fullName>
    </recommendedName>
</protein>
<dbReference type="InterPro" id="IPR011011">
    <property type="entry name" value="Znf_FYVE_PHD"/>
</dbReference>
<evidence type="ECO:0000313" key="7">
    <source>
        <dbReference type="Proteomes" id="UP000198211"/>
    </source>
</evidence>
<dbReference type="InterPro" id="IPR000306">
    <property type="entry name" value="Znf_FYVE"/>
</dbReference>
<organism evidence="6 7">
    <name type="scientific">Phytophthora megakarya</name>
    <dbReference type="NCBI Taxonomy" id="4795"/>
    <lineage>
        <taxon>Eukaryota</taxon>
        <taxon>Sar</taxon>
        <taxon>Stramenopiles</taxon>
        <taxon>Oomycota</taxon>
        <taxon>Peronosporomycetes</taxon>
        <taxon>Peronosporales</taxon>
        <taxon>Peronosporaceae</taxon>
        <taxon>Phytophthora</taxon>
    </lineage>
</organism>
<keyword evidence="3" id="KW-0862">Zinc</keyword>
<evidence type="ECO:0000256" key="1">
    <source>
        <dbReference type="ARBA" id="ARBA00022723"/>
    </source>
</evidence>
<evidence type="ECO:0000256" key="3">
    <source>
        <dbReference type="ARBA" id="ARBA00022833"/>
    </source>
</evidence>
<dbReference type="SUPFAM" id="SSF57903">
    <property type="entry name" value="FYVE/PHD zinc finger"/>
    <property type="match status" value="1"/>
</dbReference>
<dbReference type="GO" id="GO:0008270">
    <property type="term" value="F:zinc ion binding"/>
    <property type="evidence" value="ECO:0007669"/>
    <property type="project" value="UniProtKB-KW"/>
</dbReference>
<dbReference type="AlphaFoldDB" id="A0A225UDQ3"/>
<reference evidence="7" key="1">
    <citation type="submission" date="2017-03" db="EMBL/GenBank/DDBJ databases">
        <title>Phytopthora megakarya and P. palmivora, two closely related causual agents of cacao black pod achieved similar genome size and gene model numbers by different mechanisms.</title>
        <authorList>
            <person name="Ali S."/>
            <person name="Shao J."/>
            <person name="Larry D.J."/>
            <person name="Kronmiller B."/>
            <person name="Shen D."/>
            <person name="Strem M.D."/>
            <person name="Melnick R.L."/>
            <person name="Guiltinan M.J."/>
            <person name="Tyler B.M."/>
            <person name="Meinhardt L.W."/>
            <person name="Bailey B.A."/>
        </authorList>
    </citation>
    <scope>NUCLEOTIDE SEQUENCE [LARGE SCALE GENOMIC DNA]</scope>
    <source>
        <strain evidence="7">zdho120</strain>
    </source>
</reference>
<dbReference type="Gene3D" id="3.30.40.10">
    <property type="entry name" value="Zinc/RING finger domain, C3HC4 (zinc finger)"/>
    <property type="match status" value="1"/>
</dbReference>
<dbReference type="PANTHER" id="PTHR43102:SF2">
    <property type="entry name" value="GAF DOMAIN-CONTAINING PROTEIN"/>
    <property type="match status" value="1"/>
</dbReference>